<dbReference type="RefSeq" id="WP_133459974.1">
    <property type="nucleotide sequence ID" value="NZ_SNVX01000001.1"/>
</dbReference>
<sequence length="115" mass="13025">MKRVLLIVPVVIMLSGCPGKGNIVEKRGISVDHAHVCYSIDKNDVLTTYYLSSNEGGEKEIMASDSRKPVSLSYPDTCFNIALKKGYQYGAYFTLNNKPYRYDFFIDNNWNVVSK</sequence>
<proteinExistence type="predicted"/>
<comment type="caution">
    <text evidence="1">The sequence shown here is derived from an EMBL/GenBank/DDBJ whole genome shotgun (WGS) entry which is preliminary data.</text>
</comment>
<dbReference type="AlphaFoldDB" id="A0A4R6EYJ8"/>
<keyword evidence="2" id="KW-1185">Reference proteome</keyword>
<dbReference type="OrthoDB" id="6604337at2"/>
<dbReference type="InterPro" id="IPR054657">
    <property type="entry name" value="T6SS_periplasmic_put"/>
</dbReference>
<dbReference type="PROSITE" id="PS51257">
    <property type="entry name" value="PROKAR_LIPOPROTEIN"/>
    <property type="match status" value="1"/>
</dbReference>
<evidence type="ECO:0000313" key="1">
    <source>
        <dbReference type="EMBL" id="TDN64412.1"/>
    </source>
</evidence>
<dbReference type="EMBL" id="SNVX01000001">
    <property type="protein sequence ID" value="TDN64412.1"/>
    <property type="molecule type" value="Genomic_DNA"/>
</dbReference>
<protein>
    <recommendedName>
        <fullName evidence="3">Lipoprotein</fullName>
    </recommendedName>
</protein>
<gene>
    <name evidence="1" type="ORF">EC847_101339</name>
</gene>
<name>A0A4R6EYJ8_SCAGO</name>
<organism evidence="1 2">
    <name type="scientific">Scandinavium goeteborgense</name>
    <dbReference type="NCBI Taxonomy" id="1851514"/>
    <lineage>
        <taxon>Bacteria</taxon>
        <taxon>Pseudomonadati</taxon>
        <taxon>Pseudomonadota</taxon>
        <taxon>Gammaproteobacteria</taxon>
        <taxon>Enterobacterales</taxon>
        <taxon>Enterobacteriaceae</taxon>
        <taxon>Scandinavium</taxon>
    </lineage>
</organism>
<evidence type="ECO:0008006" key="3">
    <source>
        <dbReference type="Google" id="ProtNLM"/>
    </source>
</evidence>
<dbReference type="NCBIfam" id="NF045617">
    <property type="entry name" value="mostly_LP"/>
    <property type="match status" value="1"/>
</dbReference>
<accession>A0A4R6EYJ8</accession>
<dbReference type="Proteomes" id="UP000295530">
    <property type="component" value="Unassembled WGS sequence"/>
</dbReference>
<reference evidence="1 2" key="1">
    <citation type="submission" date="2019-03" db="EMBL/GenBank/DDBJ databases">
        <title>Genomic analyses of the natural microbiome of Caenorhabditis elegans.</title>
        <authorList>
            <person name="Samuel B."/>
        </authorList>
    </citation>
    <scope>NUCLEOTIDE SEQUENCE [LARGE SCALE GENOMIC DNA]</scope>
    <source>
        <strain evidence="1 2">BIGb0156</strain>
    </source>
</reference>
<evidence type="ECO:0000313" key="2">
    <source>
        <dbReference type="Proteomes" id="UP000295530"/>
    </source>
</evidence>